<dbReference type="OrthoDB" id="9796740at2"/>
<evidence type="ECO:0000313" key="3">
    <source>
        <dbReference type="EMBL" id="EIC00750.1"/>
    </source>
</evidence>
<dbReference type="Pfam" id="PF10135">
    <property type="entry name" value="Rod-binding"/>
    <property type="match status" value="1"/>
</dbReference>
<organism evidence="3 4">
    <name type="scientific">Treponema saccharophilum DSM 2985</name>
    <dbReference type="NCBI Taxonomy" id="907348"/>
    <lineage>
        <taxon>Bacteria</taxon>
        <taxon>Pseudomonadati</taxon>
        <taxon>Spirochaetota</taxon>
        <taxon>Spirochaetia</taxon>
        <taxon>Spirochaetales</taxon>
        <taxon>Treponemataceae</taxon>
        <taxon>Treponema</taxon>
    </lineage>
</organism>
<keyword evidence="3" id="KW-0969">Cilium</keyword>
<comment type="caution">
    <text evidence="3">The sequence shown here is derived from an EMBL/GenBank/DDBJ whole genome shotgun (WGS) entry which is preliminary data.</text>
</comment>
<feature type="region of interest" description="Disordered" evidence="1">
    <location>
        <begin position="75"/>
        <end position="100"/>
    </location>
</feature>
<gene>
    <name evidence="3" type="ORF">TresaDRAFT_0223</name>
</gene>
<feature type="compositionally biased region" description="Low complexity" evidence="1">
    <location>
        <begin position="86"/>
        <end position="95"/>
    </location>
</feature>
<evidence type="ECO:0000256" key="1">
    <source>
        <dbReference type="SAM" id="MobiDB-lite"/>
    </source>
</evidence>
<dbReference type="AlphaFoldDB" id="H7EPB7"/>
<dbReference type="InterPro" id="IPR019301">
    <property type="entry name" value="Flagellar_prot_FlgJ_N"/>
</dbReference>
<sequence>MNTISNAPGLGAFTNGLGALEGARISSEKGKFDSLVGEISAGGKKAGEGLSSSQVSEAGRLNGDWTSGFSGSFSSQADKNALPRGAAANQANPNAKPMTIDRTSKLYEKSMEFENYLVKQMLSEMRKTVMKSGNEDNAKKIYEDMLFDEYSTMMTKNAGFGLADQIYLQLSNGGANDNS</sequence>
<dbReference type="RefSeq" id="WP_002706433.1">
    <property type="nucleotide sequence ID" value="NZ_AGRW01000054.1"/>
</dbReference>
<protein>
    <submittedName>
        <fullName evidence="3">Flagellar protein FlgJ</fullName>
    </submittedName>
</protein>
<name>H7EPB7_9SPIR</name>
<dbReference type="EMBL" id="AGRW01000054">
    <property type="protein sequence ID" value="EIC00750.1"/>
    <property type="molecule type" value="Genomic_DNA"/>
</dbReference>
<dbReference type="eggNOG" id="COG3951">
    <property type="taxonomic scope" value="Bacteria"/>
</dbReference>
<keyword evidence="3" id="KW-0966">Cell projection</keyword>
<evidence type="ECO:0000259" key="2">
    <source>
        <dbReference type="Pfam" id="PF10135"/>
    </source>
</evidence>
<feature type="domain" description="Flagellar protein FlgJ N-terminal" evidence="2">
    <location>
        <begin position="124"/>
        <end position="169"/>
    </location>
</feature>
<proteinExistence type="predicted"/>
<keyword evidence="3" id="KW-0282">Flagellum</keyword>
<reference evidence="3 4" key="1">
    <citation type="submission" date="2011-09" db="EMBL/GenBank/DDBJ databases">
        <title>The draft genome of Treponema saccharophilum DSM 2985.</title>
        <authorList>
            <consortium name="US DOE Joint Genome Institute (JGI-PGF)"/>
            <person name="Lucas S."/>
            <person name="Copeland A."/>
            <person name="Lapidus A."/>
            <person name="Glavina del Rio T."/>
            <person name="Dalin E."/>
            <person name="Tice H."/>
            <person name="Bruce D."/>
            <person name="Goodwin L."/>
            <person name="Pitluck S."/>
            <person name="Peters L."/>
            <person name="Kyrpides N."/>
            <person name="Mavromatis K."/>
            <person name="Ivanova N."/>
            <person name="Markowitz V."/>
            <person name="Cheng J.-F."/>
            <person name="Hugenholtz P."/>
            <person name="Woyke T."/>
            <person name="Wu D."/>
            <person name="Gronow S."/>
            <person name="Wellnitz S."/>
            <person name="Brambilla E."/>
            <person name="Klenk H.-P."/>
            <person name="Eisen J.A."/>
        </authorList>
    </citation>
    <scope>NUCLEOTIDE SEQUENCE [LARGE SCALE GENOMIC DNA]</scope>
    <source>
        <strain evidence="3 4">DSM 2985</strain>
    </source>
</reference>
<keyword evidence="4" id="KW-1185">Reference proteome</keyword>
<evidence type="ECO:0000313" key="4">
    <source>
        <dbReference type="Proteomes" id="UP000003571"/>
    </source>
</evidence>
<dbReference type="Proteomes" id="UP000003571">
    <property type="component" value="Unassembled WGS sequence"/>
</dbReference>
<accession>H7EPB7</accession>
<dbReference type="STRING" id="907348.TresaDRAFT_0223"/>
<dbReference type="PATRIC" id="fig|907348.3.peg.2811"/>